<dbReference type="OrthoDB" id="278697at2"/>
<evidence type="ECO:0000313" key="2">
    <source>
        <dbReference type="EMBL" id="TWT86567.1"/>
    </source>
</evidence>
<feature type="transmembrane region" description="Helical" evidence="1">
    <location>
        <begin position="374"/>
        <end position="394"/>
    </location>
</feature>
<accession>A0A5C5ZHV6</accession>
<evidence type="ECO:0000313" key="3">
    <source>
        <dbReference type="Proteomes" id="UP000315440"/>
    </source>
</evidence>
<dbReference type="AlphaFoldDB" id="A0A5C5ZHV6"/>
<evidence type="ECO:0000256" key="1">
    <source>
        <dbReference type="SAM" id="Phobius"/>
    </source>
</evidence>
<comment type="caution">
    <text evidence="2">The sequence shown here is derived from an EMBL/GenBank/DDBJ whole genome shotgun (WGS) entry which is preliminary data.</text>
</comment>
<gene>
    <name evidence="2" type="ORF">Mal64_33930</name>
</gene>
<evidence type="ECO:0008006" key="4">
    <source>
        <dbReference type="Google" id="ProtNLM"/>
    </source>
</evidence>
<feature type="transmembrane region" description="Helical" evidence="1">
    <location>
        <begin position="348"/>
        <end position="368"/>
    </location>
</feature>
<sequence>MTRNPPRALLDDDLWRRLEAFRLDEPGAALPMTHRLAQENGWSLDFAERVTREYKRFVYLAMTAGHVVCPSDEVDQAWHLHLTYTHSYWEGLCRGVLGKPLHHNPTRGGADETDKFIGLYNQTLASYRAAFSEAPPEDVWPRAEARFGRREKVLVDRRAAWVVPKPWRVDRGRPLVVAACLIAIGPPLAAGATLNPLDFDGPRFLSFYIPLCLFAAVAAMVCRFALRKPDDPSARLGSEDAETIGALRGRWQGAFHAALAGLMAEEAIEFEKDGAFLQGKTYLVRARRQPLPEDSPLRRSILESTQDRGMNLSHLGPASRPEARRIVERLKDEGLLEAPASYASVRTVCGLLLGSAWLLGVAKLVGGISRDKPVGWLVVSVVVMTIVYALIASMPRQTRTGKRLLKQLQRKREVLKLRAEQKTSGLGAEELALAVGLFGLSACHAPELKQFQRSLSTTAAINGGCSASGCGGDGSDGGGGCGGGCGGCGGD</sequence>
<keyword evidence="3" id="KW-1185">Reference proteome</keyword>
<dbReference type="NCBIfam" id="TIGR04222">
    <property type="entry name" value="near_uncomplex"/>
    <property type="match status" value="1"/>
</dbReference>
<keyword evidence="1" id="KW-0812">Transmembrane</keyword>
<keyword evidence="1" id="KW-1133">Transmembrane helix</keyword>
<dbReference type="RefSeq" id="WP_146402436.1">
    <property type="nucleotide sequence ID" value="NZ_SJPQ01000004.1"/>
</dbReference>
<dbReference type="InterPro" id="IPR026467">
    <property type="entry name" value="Ser/Gly_Cys_C_dom"/>
</dbReference>
<dbReference type="Proteomes" id="UP000315440">
    <property type="component" value="Unassembled WGS sequence"/>
</dbReference>
<protein>
    <recommendedName>
        <fullName evidence="4">TIGR04222 domain-containing membrane protein</fullName>
    </recommendedName>
</protein>
<name>A0A5C5ZHV6_9BACT</name>
<reference evidence="2 3" key="1">
    <citation type="submission" date="2019-02" db="EMBL/GenBank/DDBJ databases">
        <title>Deep-cultivation of Planctomycetes and their phenomic and genomic characterization uncovers novel biology.</title>
        <authorList>
            <person name="Wiegand S."/>
            <person name="Jogler M."/>
            <person name="Boedeker C."/>
            <person name="Pinto D."/>
            <person name="Vollmers J."/>
            <person name="Rivas-Marin E."/>
            <person name="Kohn T."/>
            <person name="Peeters S.H."/>
            <person name="Heuer A."/>
            <person name="Rast P."/>
            <person name="Oberbeckmann S."/>
            <person name="Bunk B."/>
            <person name="Jeske O."/>
            <person name="Meyerdierks A."/>
            <person name="Storesund J.E."/>
            <person name="Kallscheuer N."/>
            <person name="Luecker S."/>
            <person name="Lage O.M."/>
            <person name="Pohl T."/>
            <person name="Merkel B.J."/>
            <person name="Hornburger P."/>
            <person name="Mueller R.-W."/>
            <person name="Bruemmer F."/>
            <person name="Labrenz M."/>
            <person name="Spormann A.M."/>
            <person name="Op Den Camp H."/>
            <person name="Overmann J."/>
            <person name="Amann R."/>
            <person name="Jetten M.S.M."/>
            <person name="Mascher T."/>
            <person name="Medema M.H."/>
            <person name="Devos D.P."/>
            <person name="Kaster A.-K."/>
            <person name="Ovreas L."/>
            <person name="Rohde M."/>
            <person name="Galperin M.Y."/>
            <person name="Jogler C."/>
        </authorList>
    </citation>
    <scope>NUCLEOTIDE SEQUENCE [LARGE SCALE GENOMIC DNA]</scope>
    <source>
        <strain evidence="2 3">Mal64</strain>
    </source>
</reference>
<dbReference type="EMBL" id="SJPQ01000004">
    <property type="protein sequence ID" value="TWT86567.1"/>
    <property type="molecule type" value="Genomic_DNA"/>
</dbReference>
<keyword evidence="1" id="KW-0472">Membrane</keyword>
<feature type="transmembrane region" description="Helical" evidence="1">
    <location>
        <begin position="175"/>
        <end position="195"/>
    </location>
</feature>
<proteinExistence type="predicted"/>
<feature type="transmembrane region" description="Helical" evidence="1">
    <location>
        <begin position="207"/>
        <end position="226"/>
    </location>
</feature>
<organism evidence="2 3">
    <name type="scientific">Pseudobythopirellula maris</name>
    <dbReference type="NCBI Taxonomy" id="2527991"/>
    <lineage>
        <taxon>Bacteria</taxon>
        <taxon>Pseudomonadati</taxon>
        <taxon>Planctomycetota</taxon>
        <taxon>Planctomycetia</taxon>
        <taxon>Pirellulales</taxon>
        <taxon>Lacipirellulaceae</taxon>
        <taxon>Pseudobythopirellula</taxon>
    </lineage>
</organism>